<evidence type="ECO:0000256" key="3">
    <source>
        <dbReference type="ARBA" id="ARBA00022598"/>
    </source>
</evidence>
<dbReference type="SUPFAM" id="SSF56059">
    <property type="entry name" value="Glutathione synthetase ATP-binding domain-like"/>
    <property type="match status" value="1"/>
</dbReference>
<dbReference type="SUPFAM" id="SSF51246">
    <property type="entry name" value="Rudiment single hybrid motif"/>
    <property type="match status" value="1"/>
</dbReference>
<dbReference type="GO" id="GO:0004075">
    <property type="term" value="F:biotin carboxylase activity"/>
    <property type="evidence" value="ECO:0007669"/>
    <property type="project" value="UniProtKB-EC"/>
</dbReference>
<dbReference type="AlphaFoldDB" id="A0A2Z6AXY4"/>
<dbReference type="InterPro" id="IPR051602">
    <property type="entry name" value="ACC_Biotin_Carboxylase"/>
</dbReference>
<dbReference type="Proteomes" id="UP000269883">
    <property type="component" value="Chromosome"/>
</dbReference>
<keyword evidence="5 8" id="KW-0067">ATP-binding</keyword>
<dbReference type="Pfam" id="PF02785">
    <property type="entry name" value="Biotin_carb_C"/>
    <property type="match status" value="1"/>
</dbReference>
<keyword evidence="11" id="KW-0670">Pyruvate</keyword>
<evidence type="ECO:0000259" key="10">
    <source>
        <dbReference type="PROSITE" id="PS50979"/>
    </source>
</evidence>
<dbReference type="SUPFAM" id="SSF52440">
    <property type="entry name" value="PreATP-grasp domain"/>
    <property type="match status" value="1"/>
</dbReference>
<dbReference type="InterPro" id="IPR016185">
    <property type="entry name" value="PreATP-grasp_dom_sf"/>
</dbReference>
<evidence type="ECO:0000259" key="9">
    <source>
        <dbReference type="PROSITE" id="PS50975"/>
    </source>
</evidence>
<keyword evidence="4 8" id="KW-0547">Nucleotide-binding</keyword>
<dbReference type="PROSITE" id="PS50979">
    <property type="entry name" value="BC"/>
    <property type="match status" value="1"/>
</dbReference>
<reference evidence="11 12" key="1">
    <citation type="journal article" date="2018" name="Sci. Adv.">
        <title>Multi-heme cytochromes provide a pathway for survival in energy-limited environments.</title>
        <authorList>
            <person name="Deng X."/>
            <person name="Dohmae N."/>
            <person name="Nealson K.H."/>
            <person name="Hashimoto K."/>
            <person name="Okamoto A."/>
        </authorList>
    </citation>
    <scope>NUCLEOTIDE SEQUENCE [LARGE SCALE GENOMIC DNA]</scope>
    <source>
        <strain evidence="11 12">IS5</strain>
    </source>
</reference>
<accession>A0A2Z6AXY4</accession>
<organism evidence="11 12">
    <name type="scientific">Desulfovibrio ferrophilus</name>
    <dbReference type="NCBI Taxonomy" id="241368"/>
    <lineage>
        <taxon>Bacteria</taxon>
        <taxon>Pseudomonadati</taxon>
        <taxon>Thermodesulfobacteriota</taxon>
        <taxon>Desulfovibrionia</taxon>
        <taxon>Desulfovibrionales</taxon>
        <taxon>Desulfovibrionaceae</taxon>
        <taxon>Desulfovibrio</taxon>
    </lineage>
</organism>
<dbReference type="PANTHER" id="PTHR48095">
    <property type="entry name" value="PYRUVATE CARBOXYLASE SUBUNIT A"/>
    <property type="match status" value="1"/>
</dbReference>
<dbReference type="GO" id="GO:0005524">
    <property type="term" value="F:ATP binding"/>
    <property type="evidence" value="ECO:0007669"/>
    <property type="project" value="UniProtKB-UniRule"/>
</dbReference>
<dbReference type="Gene3D" id="3.30.1490.20">
    <property type="entry name" value="ATP-grasp fold, A domain"/>
    <property type="match status" value="1"/>
</dbReference>
<evidence type="ECO:0000256" key="6">
    <source>
        <dbReference type="ARBA" id="ARBA00023267"/>
    </source>
</evidence>
<comment type="function">
    <text evidence="1">This protein is a component of the acetyl coenzyme A carboxylase complex; first, biotin carboxylase catalyzes the carboxylation of the carrier protein and then the transcarboxylase transfers the carboxyl group to form malonyl-CoA.</text>
</comment>
<feature type="domain" description="Biotin carboxylation" evidence="10">
    <location>
        <begin position="3"/>
        <end position="472"/>
    </location>
</feature>
<dbReference type="InterPro" id="IPR011054">
    <property type="entry name" value="Rudment_hybrid_motif"/>
</dbReference>
<dbReference type="InterPro" id="IPR005482">
    <property type="entry name" value="Biotin_COase_C"/>
</dbReference>
<gene>
    <name evidence="11" type="ORF">DFE_1375</name>
</gene>
<evidence type="ECO:0000256" key="1">
    <source>
        <dbReference type="ARBA" id="ARBA00003761"/>
    </source>
</evidence>
<dbReference type="PANTHER" id="PTHR48095:SF2">
    <property type="entry name" value="BIOTIN CARBOXYLASE, CHLOROPLASTIC"/>
    <property type="match status" value="1"/>
</dbReference>
<dbReference type="PROSITE" id="PS00867">
    <property type="entry name" value="CPSASE_2"/>
    <property type="match status" value="1"/>
</dbReference>
<dbReference type="EMBL" id="AP017378">
    <property type="protein sequence ID" value="BBD08101.1"/>
    <property type="molecule type" value="Genomic_DNA"/>
</dbReference>
<dbReference type="RefSeq" id="WP_126377923.1">
    <property type="nucleotide sequence ID" value="NZ_AP017378.1"/>
</dbReference>
<evidence type="ECO:0000256" key="5">
    <source>
        <dbReference type="ARBA" id="ARBA00022840"/>
    </source>
</evidence>
<keyword evidence="3" id="KW-0436">Ligase</keyword>
<keyword evidence="12" id="KW-1185">Reference proteome</keyword>
<dbReference type="InterPro" id="IPR011761">
    <property type="entry name" value="ATP-grasp"/>
</dbReference>
<keyword evidence="6" id="KW-0092">Biotin</keyword>
<dbReference type="Gene3D" id="3.40.50.20">
    <property type="match status" value="1"/>
</dbReference>
<evidence type="ECO:0000256" key="2">
    <source>
        <dbReference type="ARBA" id="ARBA00013263"/>
    </source>
</evidence>
<dbReference type="InterPro" id="IPR005481">
    <property type="entry name" value="BC-like_N"/>
</dbReference>
<dbReference type="Gene3D" id="3.30.470.20">
    <property type="entry name" value="ATP-grasp fold, B domain"/>
    <property type="match status" value="1"/>
</dbReference>
<feature type="domain" description="ATP-grasp" evidence="9">
    <location>
        <begin position="124"/>
        <end position="344"/>
    </location>
</feature>
<dbReference type="GO" id="GO:0046872">
    <property type="term" value="F:metal ion binding"/>
    <property type="evidence" value="ECO:0007669"/>
    <property type="project" value="InterPro"/>
</dbReference>
<dbReference type="InterPro" id="IPR013815">
    <property type="entry name" value="ATP_grasp_subdomain_1"/>
</dbReference>
<evidence type="ECO:0000256" key="8">
    <source>
        <dbReference type="PROSITE-ProRule" id="PRU00409"/>
    </source>
</evidence>
<dbReference type="KEGG" id="dfl:DFE_1375"/>
<dbReference type="SMART" id="SM00878">
    <property type="entry name" value="Biotin_carb_C"/>
    <property type="match status" value="1"/>
</dbReference>
<protein>
    <recommendedName>
        <fullName evidence="2">biotin carboxylase</fullName>
        <ecNumber evidence="2">6.3.4.14</ecNumber>
    </recommendedName>
</protein>
<dbReference type="InterPro" id="IPR011764">
    <property type="entry name" value="Biotin_carboxylation_dom"/>
</dbReference>
<dbReference type="Pfam" id="PF02786">
    <property type="entry name" value="CPSase_L_D2"/>
    <property type="match status" value="1"/>
</dbReference>
<evidence type="ECO:0000313" key="11">
    <source>
        <dbReference type="EMBL" id="BBD08101.1"/>
    </source>
</evidence>
<evidence type="ECO:0000313" key="12">
    <source>
        <dbReference type="Proteomes" id="UP000269883"/>
    </source>
</evidence>
<dbReference type="PROSITE" id="PS50975">
    <property type="entry name" value="ATP_GRASP"/>
    <property type="match status" value="1"/>
</dbReference>
<comment type="catalytic activity">
    <reaction evidence="7">
        <text>N(6)-biotinyl-L-lysyl-[protein] + hydrogencarbonate + ATP = N(6)-carboxybiotinyl-L-lysyl-[protein] + ADP + phosphate + H(+)</text>
        <dbReference type="Rhea" id="RHEA:13501"/>
        <dbReference type="Rhea" id="RHEA-COMP:10505"/>
        <dbReference type="Rhea" id="RHEA-COMP:10506"/>
        <dbReference type="ChEBI" id="CHEBI:15378"/>
        <dbReference type="ChEBI" id="CHEBI:17544"/>
        <dbReference type="ChEBI" id="CHEBI:30616"/>
        <dbReference type="ChEBI" id="CHEBI:43474"/>
        <dbReference type="ChEBI" id="CHEBI:83144"/>
        <dbReference type="ChEBI" id="CHEBI:83145"/>
        <dbReference type="ChEBI" id="CHEBI:456216"/>
        <dbReference type="EC" id="6.3.4.14"/>
    </reaction>
</comment>
<evidence type="ECO:0000256" key="7">
    <source>
        <dbReference type="ARBA" id="ARBA00048600"/>
    </source>
</evidence>
<dbReference type="EC" id="6.3.4.14" evidence="2"/>
<sequence>MSNNEKVLVANRGEIAIRIVQACIKLGLDFVCVYTETDRDSGHVRLAREKGGETSLYRISSYQDDNEILAVADASGATAVHPGYGFFAEDFRFARRVTQRKQGLTWIGPSWKVIRELGDKINTKRLARGLGVPTVPGSDRPIYDEMEAEAIARNLFAFQEEQGVKRPVVLVKASAGGGGMGIDEIHDIEAFRSVYRRIRNYSKRQFGDEGVLVEQRIFDFNHLEVQLLCDRHGSEPLQFGSRNCTVQSTGRQKRVEVAPGFAPAELDYAFDAAKVLEQIKDHSLAIAREAGYDSVGTWEWIVTPKGEPFLMEVNTRIQVENGVSAVISRINGKGDVDLIAEQIRLGLGEEIGYSQKDIEFEGVGIEYRLIAEDPDNRFTPWSGVIDSFAWKDESWLSMYTQVPTDVAYRIPTDFDPNLALAIIWGKDLAEAKSRGLEFLDNLVLEGKDSSGEGLKSNVEFLRKKTADLLVFS</sequence>
<evidence type="ECO:0000256" key="4">
    <source>
        <dbReference type="ARBA" id="ARBA00022741"/>
    </source>
</evidence>
<name>A0A2Z6AXY4_9BACT</name>
<dbReference type="OrthoDB" id="9769961at2"/>
<dbReference type="InterPro" id="IPR005479">
    <property type="entry name" value="CPAse_ATP-bd"/>
</dbReference>
<dbReference type="Pfam" id="PF00289">
    <property type="entry name" value="Biotin_carb_N"/>
    <property type="match status" value="1"/>
</dbReference>
<proteinExistence type="predicted"/>